<dbReference type="NCBIfam" id="TIGR00007">
    <property type="entry name" value="1-(5-phosphoribosyl)-5-[(5-phosphoribosylamino)methylideneamino]imidazole-4-carboxamide isomerase"/>
    <property type="match status" value="1"/>
</dbReference>
<organism evidence="15 16">
    <name type="scientific">Carboxydocella sporoproducens DSM 16521</name>
    <dbReference type="NCBI Taxonomy" id="1121270"/>
    <lineage>
        <taxon>Bacteria</taxon>
        <taxon>Bacillati</taxon>
        <taxon>Bacillota</taxon>
        <taxon>Clostridia</taxon>
        <taxon>Eubacteriales</taxon>
        <taxon>Clostridiales Family XVI. Incertae Sedis</taxon>
        <taxon>Carboxydocella</taxon>
    </lineage>
</organism>
<comment type="pathway">
    <text evidence="3 12 14">Amino-acid biosynthesis; L-histidine biosynthesis; L-histidine from 5-phospho-alpha-D-ribose 1-diphosphate: step 4/9.</text>
</comment>
<dbReference type="Pfam" id="PF00977">
    <property type="entry name" value="His_biosynth"/>
    <property type="match status" value="1"/>
</dbReference>
<dbReference type="OrthoDB" id="9807749at2"/>
<reference evidence="16" key="1">
    <citation type="submission" date="2017-02" db="EMBL/GenBank/DDBJ databases">
        <authorList>
            <person name="Varghese N."/>
            <person name="Submissions S."/>
        </authorList>
    </citation>
    <scope>NUCLEOTIDE SEQUENCE [LARGE SCALE GENOMIC DNA]</scope>
    <source>
        <strain evidence="16">DSM 16521</strain>
    </source>
</reference>
<evidence type="ECO:0000256" key="3">
    <source>
        <dbReference type="ARBA" id="ARBA00005133"/>
    </source>
</evidence>
<evidence type="ECO:0000313" key="15">
    <source>
        <dbReference type="EMBL" id="SKA11537.1"/>
    </source>
</evidence>
<evidence type="ECO:0000256" key="11">
    <source>
        <dbReference type="ARBA" id="ARBA00030547"/>
    </source>
</evidence>
<dbReference type="InterPro" id="IPR023016">
    <property type="entry name" value="HisA/PriA"/>
</dbReference>
<dbReference type="InterPro" id="IPR006063">
    <property type="entry name" value="HisA_bact_arch"/>
</dbReference>
<dbReference type="PANTHER" id="PTHR43090:SF2">
    <property type="entry name" value="1-(5-PHOSPHORIBOSYL)-5-[(5-PHOSPHORIBOSYLAMINO)METHYLIDENEAMINO] IMIDAZOLE-4-CARBOXAMIDE ISOMERASE"/>
    <property type="match status" value="1"/>
</dbReference>
<dbReference type="SUPFAM" id="SSF51366">
    <property type="entry name" value="Ribulose-phoshate binding barrel"/>
    <property type="match status" value="1"/>
</dbReference>
<name>A0A1T4R6L6_9FIRM</name>
<dbReference type="Gene3D" id="3.20.20.70">
    <property type="entry name" value="Aldolase class I"/>
    <property type="match status" value="1"/>
</dbReference>
<dbReference type="UniPathway" id="UPA00031">
    <property type="reaction ID" value="UER00009"/>
</dbReference>
<sequence length="241" mass="25711">MLIIPAIDLREGKCVRLVEGKVENETIYSHDPVAVALGWQELGARMLHLVDLDGAFTGKPYNRTCIEAIVREVKIPVQLGGGIRSLETIEELLNLGVNRVILGTVAINQPALVREAIQRFGEEAIVVGIDAKDGLVAIEGWEATVEKTVGQLAREMVEIGVKRVVFTDVRRDGTLKGPNLDSIAALARESGLRVIASGGVATLADLQALKELESLGVEAVIVGKALYAGTVNLSEALEVCG</sequence>
<evidence type="ECO:0000256" key="1">
    <source>
        <dbReference type="ARBA" id="ARBA00000901"/>
    </source>
</evidence>
<keyword evidence="10 12" id="KW-0413">Isomerase</keyword>
<evidence type="ECO:0000256" key="8">
    <source>
        <dbReference type="ARBA" id="ARBA00022605"/>
    </source>
</evidence>
<dbReference type="CDD" id="cd04732">
    <property type="entry name" value="HisA"/>
    <property type="match status" value="1"/>
</dbReference>
<keyword evidence="8 12" id="KW-0028">Amino-acid biosynthesis</keyword>
<keyword evidence="16" id="KW-1185">Reference proteome</keyword>
<evidence type="ECO:0000256" key="14">
    <source>
        <dbReference type="RuleBase" id="RU003658"/>
    </source>
</evidence>
<keyword evidence="7 12" id="KW-0963">Cytoplasm</keyword>
<evidence type="ECO:0000256" key="9">
    <source>
        <dbReference type="ARBA" id="ARBA00023102"/>
    </source>
</evidence>
<feature type="active site" description="Proton donor" evidence="12">
    <location>
        <position position="130"/>
    </location>
</feature>
<evidence type="ECO:0000256" key="10">
    <source>
        <dbReference type="ARBA" id="ARBA00023235"/>
    </source>
</evidence>
<evidence type="ECO:0000256" key="2">
    <source>
        <dbReference type="ARBA" id="ARBA00004496"/>
    </source>
</evidence>
<comment type="subcellular location">
    <subcellularLocation>
        <location evidence="2 12 14">Cytoplasm</location>
    </subcellularLocation>
</comment>
<evidence type="ECO:0000256" key="6">
    <source>
        <dbReference type="ARBA" id="ARBA00018464"/>
    </source>
</evidence>
<comment type="similarity">
    <text evidence="4 12 13">Belongs to the HisA/HisF family.</text>
</comment>
<evidence type="ECO:0000256" key="12">
    <source>
        <dbReference type="HAMAP-Rule" id="MF_01014"/>
    </source>
</evidence>
<dbReference type="RefSeq" id="WP_078665987.1">
    <property type="nucleotide sequence ID" value="NZ_FUXM01000025.1"/>
</dbReference>
<dbReference type="EC" id="5.3.1.16" evidence="5 12"/>
<evidence type="ECO:0000313" key="16">
    <source>
        <dbReference type="Proteomes" id="UP000189933"/>
    </source>
</evidence>
<gene>
    <name evidence="12" type="primary">hisA</name>
    <name evidence="15" type="ORF">SAMN02745885_01954</name>
</gene>
<dbReference type="AlphaFoldDB" id="A0A1T4R6L6"/>
<dbReference type="GO" id="GO:0005737">
    <property type="term" value="C:cytoplasm"/>
    <property type="evidence" value="ECO:0007669"/>
    <property type="project" value="UniProtKB-SubCell"/>
</dbReference>
<dbReference type="EMBL" id="FUXM01000025">
    <property type="protein sequence ID" value="SKA11537.1"/>
    <property type="molecule type" value="Genomic_DNA"/>
</dbReference>
<dbReference type="Proteomes" id="UP000189933">
    <property type="component" value="Unassembled WGS sequence"/>
</dbReference>
<dbReference type="InterPro" id="IPR011060">
    <property type="entry name" value="RibuloseP-bd_barrel"/>
</dbReference>
<dbReference type="InterPro" id="IPR006062">
    <property type="entry name" value="His_biosynth"/>
</dbReference>
<evidence type="ECO:0000256" key="4">
    <source>
        <dbReference type="ARBA" id="ARBA00009667"/>
    </source>
</evidence>
<dbReference type="InterPro" id="IPR044524">
    <property type="entry name" value="Isoase_HisA-like"/>
</dbReference>
<dbReference type="GO" id="GO:0000105">
    <property type="term" value="P:L-histidine biosynthetic process"/>
    <property type="evidence" value="ECO:0007669"/>
    <property type="project" value="UniProtKB-UniRule"/>
</dbReference>
<dbReference type="GO" id="GO:0003949">
    <property type="term" value="F:1-(5-phosphoribosyl)-5-[(5-phosphoribosylamino)methylideneamino]imidazole-4-carboxamide isomerase activity"/>
    <property type="evidence" value="ECO:0007669"/>
    <property type="project" value="UniProtKB-UniRule"/>
</dbReference>
<dbReference type="GO" id="GO:0000162">
    <property type="term" value="P:L-tryptophan biosynthetic process"/>
    <property type="evidence" value="ECO:0007669"/>
    <property type="project" value="TreeGrafter"/>
</dbReference>
<dbReference type="HAMAP" id="MF_01014">
    <property type="entry name" value="HisA"/>
    <property type="match status" value="1"/>
</dbReference>
<protein>
    <recommendedName>
        <fullName evidence="6 12">1-(5-phosphoribosyl)-5-[(5-phosphoribosylamino)methylideneamino] imidazole-4-carboxamide isomerase</fullName>
        <ecNumber evidence="5 12">5.3.1.16</ecNumber>
    </recommendedName>
    <alternativeName>
        <fullName evidence="11 12">Phosphoribosylformimino-5-aminoimidazole carboxamide ribotide isomerase</fullName>
    </alternativeName>
</protein>
<keyword evidence="9 12" id="KW-0368">Histidine biosynthesis</keyword>
<dbReference type="InterPro" id="IPR013785">
    <property type="entry name" value="Aldolase_TIM"/>
</dbReference>
<proteinExistence type="inferred from homology"/>
<feature type="active site" description="Proton acceptor" evidence="12">
    <location>
        <position position="8"/>
    </location>
</feature>
<accession>A0A1T4R6L6</accession>
<dbReference type="NCBIfam" id="NF010112">
    <property type="entry name" value="PRK13585.1"/>
    <property type="match status" value="1"/>
</dbReference>
<dbReference type="FunFam" id="3.20.20.70:FF:000009">
    <property type="entry name" value="1-(5-phosphoribosyl)-5-[(5-phosphoribosylamino)methylideneamino] imidazole-4-carboxamide isomerase"/>
    <property type="match status" value="1"/>
</dbReference>
<evidence type="ECO:0000256" key="5">
    <source>
        <dbReference type="ARBA" id="ARBA00012550"/>
    </source>
</evidence>
<evidence type="ECO:0000256" key="7">
    <source>
        <dbReference type="ARBA" id="ARBA00022490"/>
    </source>
</evidence>
<comment type="catalytic activity">
    <reaction evidence="1 12 14">
        <text>1-(5-phospho-beta-D-ribosyl)-5-[(5-phospho-beta-D-ribosylamino)methylideneamino]imidazole-4-carboxamide = 5-[(5-phospho-1-deoxy-D-ribulos-1-ylimino)methylamino]-1-(5-phospho-beta-D-ribosyl)imidazole-4-carboxamide</text>
        <dbReference type="Rhea" id="RHEA:15469"/>
        <dbReference type="ChEBI" id="CHEBI:58435"/>
        <dbReference type="ChEBI" id="CHEBI:58525"/>
        <dbReference type="EC" id="5.3.1.16"/>
    </reaction>
</comment>
<dbReference type="PANTHER" id="PTHR43090">
    <property type="entry name" value="1-(5-PHOSPHORIBOSYL)-5-[(5-PHOSPHORIBOSYLAMINO)METHYLIDENEAMINO] IMIDAZOLE-4-CARBOXAMIDE ISOMERASE"/>
    <property type="match status" value="1"/>
</dbReference>
<evidence type="ECO:0000256" key="13">
    <source>
        <dbReference type="RuleBase" id="RU003657"/>
    </source>
</evidence>